<dbReference type="Proteomes" id="UP000654075">
    <property type="component" value="Unassembled WGS sequence"/>
</dbReference>
<feature type="compositionally biased region" description="Polar residues" evidence="1">
    <location>
        <begin position="124"/>
        <end position="143"/>
    </location>
</feature>
<proteinExistence type="predicted"/>
<reference evidence="2" key="1">
    <citation type="submission" date="2021-02" db="EMBL/GenBank/DDBJ databases">
        <authorList>
            <person name="Dougan E. K."/>
            <person name="Rhodes N."/>
            <person name="Thang M."/>
            <person name="Chan C."/>
        </authorList>
    </citation>
    <scope>NUCLEOTIDE SEQUENCE</scope>
</reference>
<organism evidence="2 3">
    <name type="scientific">Polarella glacialis</name>
    <name type="common">Dinoflagellate</name>
    <dbReference type="NCBI Taxonomy" id="89957"/>
    <lineage>
        <taxon>Eukaryota</taxon>
        <taxon>Sar</taxon>
        <taxon>Alveolata</taxon>
        <taxon>Dinophyceae</taxon>
        <taxon>Suessiales</taxon>
        <taxon>Suessiaceae</taxon>
        <taxon>Polarella</taxon>
    </lineage>
</organism>
<comment type="caution">
    <text evidence="2">The sequence shown here is derived from an EMBL/GenBank/DDBJ whole genome shotgun (WGS) entry which is preliminary data.</text>
</comment>
<name>A0A813FM07_POLGL</name>
<evidence type="ECO:0000313" key="2">
    <source>
        <dbReference type="EMBL" id="CAE8614443.1"/>
    </source>
</evidence>
<dbReference type="EMBL" id="CAJNNV010025424">
    <property type="protein sequence ID" value="CAE8614443.1"/>
    <property type="molecule type" value="Genomic_DNA"/>
</dbReference>
<evidence type="ECO:0000256" key="1">
    <source>
        <dbReference type="SAM" id="MobiDB-lite"/>
    </source>
</evidence>
<keyword evidence="3" id="KW-1185">Reference proteome</keyword>
<dbReference type="AlphaFoldDB" id="A0A813FM07"/>
<feature type="region of interest" description="Disordered" evidence="1">
    <location>
        <begin position="99"/>
        <end position="174"/>
    </location>
</feature>
<sequence>MPVPEHQTIEDGPGDDYWDWHREDDRAAHWLRGAEHLAHQVCVAEGTSPPWTPDSQHTIADESVEPAPGHPALRQFPSNRDHRPLCRISIEEDEFDRTKRPIDRPVAPWNMPSCETIYLPPRGASSSSPSNQGKDSSPSQSHHAGSLRRATAGRDTQRDPNRSRPRHRPHLGAQRERWNLIENVKTLTQRQWFLKCIAEDTGLT</sequence>
<gene>
    <name evidence="2" type="ORF">PGLA1383_LOCUS32166</name>
</gene>
<accession>A0A813FM07</accession>
<evidence type="ECO:0000313" key="3">
    <source>
        <dbReference type="Proteomes" id="UP000654075"/>
    </source>
</evidence>
<feature type="region of interest" description="Disordered" evidence="1">
    <location>
        <begin position="45"/>
        <end position="81"/>
    </location>
</feature>
<protein>
    <submittedName>
        <fullName evidence="2">Uncharacterized protein</fullName>
    </submittedName>
</protein>